<dbReference type="InterPro" id="IPR001138">
    <property type="entry name" value="Zn2Cys6_DnaBD"/>
</dbReference>
<dbReference type="PANTHER" id="PTHR31845:SF21">
    <property type="entry name" value="REGULATORY PROTEIN LEU3"/>
    <property type="match status" value="1"/>
</dbReference>
<dbReference type="InterPro" id="IPR007219">
    <property type="entry name" value="XnlR_reg_dom"/>
</dbReference>
<dbReference type="PROSITE" id="PS00463">
    <property type="entry name" value="ZN2_CY6_FUNGAL_1"/>
    <property type="match status" value="1"/>
</dbReference>
<keyword evidence="4" id="KW-0805">Transcription regulation</keyword>
<dbReference type="Pfam" id="PF00172">
    <property type="entry name" value="Zn_clus"/>
    <property type="match status" value="1"/>
</dbReference>
<dbReference type="InterPro" id="IPR051089">
    <property type="entry name" value="prtT"/>
</dbReference>
<dbReference type="EMBL" id="JBFXLU010000095">
    <property type="protein sequence ID" value="KAL2842911.1"/>
    <property type="molecule type" value="Genomic_DNA"/>
</dbReference>
<reference evidence="10 11" key="1">
    <citation type="submission" date="2024-07" db="EMBL/GenBank/DDBJ databases">
        <title>Section-level genome sequencing and comparative genomics of Aspergillus sections Usti and Cavernicolus.</title>
        <authorList>
            <consortium name="Lawrence Berkeley National Laboratory"/>
            <person name="Nybo J.L."/>
            <person name="Vesth T.C."/>
            <person name="Theobald S."/>
            <person name="Frisvad J.C."/>
            <person name="Larsen T.O."/>
            <person name="Kjaerboelling I."/>
            <person name="Rothschild-Mancinelli K."/>
            <person name="Lyhne E.K."/>
            <person name="Kogle M.E."/>
            <person name="Barry K."/>
            <person name="Clum A."/>
            <person name="Na H."/>
            <person name="Ledsgaard L."/>
            <person name="Lin J."/>
            <person name="Lipzen A."/>
            <person name="Kuo A."/>
            <person name="Riley R."/>
            <person name="Mondo S."/>
            <person name="Labutti K."/>
            <person name="Haridas S."/>
            <person name="Pangalinan J."/>
            <person name="Salamov A.A."/>
            <person name="Simmons B.A."/>
            <person name="Magnuson J.K."/>
            <person name="Chen J."/>
            <person name="Drula E."/>
            <person name="Henrissat B."/>
            <person name="Wiebenga A."/>
            <person name="Lubbers R.J."/>
            <person name="Gomes A.C."/>
            <person name="Makela M.R."/>
            <person name="Stajich J."/>
            <person name="Grigoriev I.V."/>
            <person name="Mortensen U.H."/>
            <person name="De Vries R.P."/>
            <person name="Baker S.E."/>
            <person name="Andersen M.R."/>
        </authorList>
    </citation>
    <scope>NUCLEOTIDE SEQUENCE [LARGE SCALE GENOMIC DNA]</scope>
    <source>
        <strain evidence="10 11">CBS 123904</strain>
    </source>
</reference>
<evidence type="ECO:0000256" key="7">
    <source>
        <dbReference type="ARBA" id="ARBA00023242"/>
    </source>
</evidence>
<evidence type="ECO:0000256" key="6">
    <source>
        <dbReference type="ARBA" id="ARBA00023163"/>
    </source>
</evidence>
<dbReference type="PROSITE" id="PS50048">
    <property type="entry name" value="ZN2_CY6_FUNGAL_2"/>
    <property type="match status" value="1"/>
</dbReference>
<keyword evidence="6" id="KW-0804">Transcription</keyword>
<comment type="caution">
    <text evidence="10">The sequence shown here is derived from an EMBL/GenBank/DDBJ whole genome shotgun (WGS) entry which is preliminary data.</text>
</comment>
<keyword evidence="11" id="KW-1185">Reference proteome</keyword>
<dbReference type="SUPFAM" id="SSF57701">
    <property type="entry name" value="Zn2/Cys6 DNA-binding domain"/>
    <property type="match status" value="1"/>
</dbReference>
<proteinExistence type="predicted"/>
<gene>
    <name evidence="10" type="ORF">BJY01DRAFT_216230</name>
</gene>
<protein>
    <recommendedName>
        <fullName evidence="9">Zn(2)-C6 fungal-type domain-containing protein</fullName>
    </recommendedName>
</protein>
<dbReference type="CDD" id="cd12148">
    <property type="entry name" value="fungal_TF_MHR"/>
    <property type="match status" value="1"/>
</dbReference>
<keyword evidence="7" id="KW-0539">Nucleus</keyword>
<evidence type="ECO:0000256" key="4">
    <source>
        <dbReference type="ARBA" id="ARBA00023015"/>
    </source>
</evidence>
<evidence type="ECO:0000259" key="9">
    <source>
        <dbReference type="PROSITE" id="PS50048"/>
    </source>
</evidence>
<evidence type="ECO:0000256" key="2">
    <source>
        <dbReference type="ARBA" id="ARBA00022723"/>
    </source>
</evidence>
<dbReference type="Pfam" id="PF04082">
    <property type="entry name" value="Fungal_trans"/>
    <property type="match status" value="1"/>
</dbReference>
<organism evidence="10 11">
    <name type="scientific">Aspergillus pseudoustus</name>
    <dbReference type="NCBI Taxonomy" id="1810923"/>
    <lineage>
        <taxon>Eukaryota</taxon>
        <taxon>Fungi</taxon>
        <taxon>Dikarya</taxon>
        <taxon>Ascomycota</taxon>
        <taxon>Pezizomycotina</taxon>
        <taxon>Eurotiomycetes</taxon>
        <taxon>Eurotiomycetidae</taxon>
        <taxon>Eurotiales</taxon>
        <taxon>Aspergillaceae</taxon>
        <taxon>Aspergillus</taxon>
        <taxon>Aspergillus subgen. Nidulantes</taxon>
    </lineage>
</organism>
<evidence type="ECO:0000256" key="8">
    <source>
        <dbReference type="SAM" id="MobiDB-lite"/>
    </source>
</evidence>
<keyword evidence="3" id="KW-0862">Zinc</keyword>
<dbReference type="CDD" id="cd00067">
    <property type="entry name" value="GAL4"/>
    <property type="match status" value="1"/>
</dbReference>
<dbReference type="Proteomes" id="UP001610446">
    <property type="component" value="Unassembled WGS sequence"/>
</dbReference>
<feature type="region of interest" description="Disordered" evidence="8">
    <location>
        <begin position="570"/>
        <end position="595"/>
    </location>
</feature>
<evidence type="ECO:0000256" key="5">
    <source>
        <dbReference type="ARBA" id="ARBA00023125"/>
    </source>
</evidence>
<comment type="subcellular location">
    <subcellularLocation>
        <location evidence="1">Nucleus</location>
    </subcellularLocation>
</comment>
<dbReference type="PANTHER" id="PTHR31845">
    <property type="entry name" value="FINGER DOMAIN PROTEIN, PUTATIVE-RELATED"/>
    <property type="match status" value="1"/>
</dbReference>
<evidence type="ECO:0000256" key="3">
    <source>
        <dbReference type="ARBA" id="ARBA00022833"/>
    </source>
</evidence>
<evidence type="ECO:0000313" key="10">
    <source>
        <dbReference type="EMBL" id="KAL2842911.1"/>
    </source>
</evidence>
<accession>A0ABR4JSC4</accession>
<dbReference type="Gene3D" id="4.10.240.10">
    <property type="entry name" value="Zn(2)-C6 fungal-type DNA-binding domain"/>
    <property type="match status" value="1"/>
</dbReference>
<keyword evidence="5" id="KW-0238">DNA-binding</keyword>
<dbReference type="InterPro" id="IPR036864">
    <property type="entry name" value="Zn2-C6_fun-type_DNA-bd_sf"/>
</dbReference>
<dbReference type="SMART" id="SM00066">
    <property type="entry name" value="GAL4"/>
    <property type="match status" value="1"/>
</dbReference>
<keyword evidence="2" id="KW-0479">Metal-binding</keyword>
<feature type="compositionally biased region" description="Polar residues" evidence="8">
    <location>
        <begin position="570"/>
        <end position="579"/>
    </location>
</feature>
<evidence type="ECO:0000256" key="1">
    <source>
        <dbReference type="ARBA" id="ARBA00004123"/>
    </source>
</evidence>
<evidence type="ECO:0000313" key="11">
    <source>
        <dbReference type="Proteomes" id="UP001610446"/>
    </source>
</evidence>
<sequence length="634" mass="70795">MQSARARSRRTRIACMPCRQNKIRCGMATPPCARCVRLELDCTVEPRARRSTQRDRVQQLETHVMELRQSLGGSNGSHSEAIPAAAVPSRTVSSEPALTLARPSEELVQDVVEYTIGAVALNEGQTQELYKTFFENFHPMVPFLNESMQPADCYRTCPLLFWSIISVAARRYDADNTLVYRLGPAVDDLLHTSILAGIKSLPLVQATALLGYWPLPSHRFWTNEALLYSNAAVTSAMQLGLHRPGHEQEYSFFQRVSIAQEQVNERSRTWIATVLLSFSVSRGTGLPPIVPVMEDLSSRLFIDIPDNLRDFYMVQRSSHQIVSSLAQIDPMDGLYPKLEVLEEEASRLVDEMGQKKLTFMNTLCLLYVTLYVQCMFFLPLPPETEESQQTQQDRQRRIDGLLRAYTTAASLITSAGSHENALEDLQFAPAQVPHMILVAVLVIFRVAHSSLAALVPQSLIAIGDASQTAGDRGRALCGMACFVIQRCSIQRCGEKDLSGRIVEMLRKMWRAAGSDEHFCRLEPVVKMTSRMGAGIILDTMEIWRRRYNKGDGQHPHPPPRLGHEERVNLDSNPCHTQQLPKPGTAPTASLLPDHQPVLDGSVPLLPGGDWENMDWSFSDMLCDGSEDWSLGGLL</sequence>
<feature type="domain" description="Zn(2)-C6 fungal-type" evidence="9">
    <location>
        <begin position="14"/>
        <end position="44"/>
    </location>
</feature>
<name>A0ABR4JSC4_9EURO</name>